<reference evidence="1 2" key="1">
    <citation type="journal article" date="2021" name="BMC Genomics">
        <title>Datura genome reveals duplications of psychoactive alkaloid biosynthetic genes and high mutation rate following tissue culture.</title>
        <authorList>
            <person name="Rajewski A."/>
            <person name="Carter-House D."/>
            <person name="Stajich J."/>
            <person name="Litt A."/>
        </authorList>
    </citation>
    <scope>NUCLEOTIDE SEQUENCE [LARGE SCALE GENOMIC DNA]</scope>
    <source>
        <strain evidence="1">AR-01</strain>
    </source>
</reference>
<proteinExistence type="predicted"/>
<evidence type="ECO:0000313" key="1">
    <source>
        <dbReference type="EMBL" id="MCD9645787.1"/>
    </source>
</evidence>
<comment type="caution">
    <text evidence="1">The sequence shown here is derived from an EMBL/GenBank/DDBJ whole genome shotgun (WGS) entry which is preliminary data.</text>
</comment>
<organism evidence="1 2">
    <name type="scientific">Datura stramonium</name>
    <name type="common">Jimsonweed</name>
    <name type="synonym">Common thornapple</name>
    <dbReference type="NCBI Taxonomy" id="4076"/>
    <lineage>
        <taxon>Eukaryota</taxon>
        <taxon>Viridiplantae</taxon>
        <taxon>Streptophyta</taxon>
        <taxon>Embryophyta</taxon>
        <taxon>Tracheophyta</taxon>
        <taxon>Spermatophyta</taxon>
        <taxon>Magnoliopsida</taxon>
        <taxon>eudicotyledons</taxon>
        <taxon>Gunneridae</taxon>
        <taxon>Pentapetalae</taxon>
        <taxon>asterids</taxon>
        <taxon>lamiids</taxon>
        <taxon>Solanales</taxon>
        <taxon>Solanaceae</taxon>
        <taxon>Solanoideae</taxon>
        <taxon>Datureae</taxon>
        <taxon>Datura</taxon>
    </lineage>
</organism>
<evidence type="ECO:0000313" key="2">
    <source>
        <dbReference type="Proteomes" id="UP000823775"/>
    </source>
</evidence>
<dbReference type="EMBL" id="JACEIK010004546">
    <property type="protein sequence ID" value="MCD9645787.1"/>
    <property type="molecule type" value="Genomic_DNA"/>
</dbReference>
<dbReference type="Proteomes" id="UP000823775">
    <property type="component" value="Unassembled WGS sequence"/>
</dbReference>
<protein>
    <submittedName>
        <fullName evidence="1">Uncharacterized protein</fullName>
    </submittedName>
</protein>
<sequence length="101" mass="11201">MGLENERIEGRTRMAQVVRGNHTLVQYQARRGSCMRALPGARSHSYGVIPCATPTFPSTMTSAKQSSLLRDGACDATLERRCGIGDAKRVFKQPKWVSYIN</sequence>
<name>A0ABS8VHP3_DATST</name>
<gene>
    <name evidence="1" type="ORF">HAX54_034988</name>
</gene>
<keyword evidence="2" id="KW-1185">Reference proteome</keyword>
<accession>A0ABS8VHP3</accession>